<evidence type="ECO:0000256" key="4">
    <source>
        <dbReference type="ARBA" id="ARBA00022741"/>
    </source>
</evidence>
<evidence type="ECO:0000259" key="11">
    <source>
        <dbReference type="PROSITE" id="PS50979"/>
    </source>
</evidence>
<dbReference type="InterPro" id="IPR005479">
    <property type="entry name" value="CPAse_ATP-bd"/>
</dbReference>
<dbReference type="Pfam" id="PF02786">
    <property type="entry name" value="CPSase_L_D2"/>
    <property type="match status" value="1"/>
</dbReference>
<dbReference type="InterPro" id="IPR001882">
    <property type="entry name" value="Biotin_BS"/>
</dbReference>
<feature type="domain" description="Biotin carboxylation" evidence="11">
    <location>
        <begin position="1"/>
        <end position="447"/>
    </location>
</feature>
<dbReference type="InterPro" id="IPR005482">
    <property type="entry name" value="Biotin_COase_C"/>
</dbReference>
<reference evidence="13" key="1">
    <citation type="submission" date="2016-10" db="EMBL/GenBank/DDBJ databases">
        <authorList>
            <person name="Varghese N."/>
            <person name="Submissions S."/>
        </authorList>
    </citation>
    <scope>NUCLEOTIDE SEQUENCE [LARGE SCALE GENOMIC DNA]</scope>
    <source>
        <strain evidence="13">CGMCC 4.7042</strain>
    </source>
</reference>
<dbReference type="GO" id="GO:0046872">
    <property type="term" value="F:metal ion binding"/>
    <property type="evidence" value="ECO:0007669"/>
    <property type="project" value="InterPro"/>
</dbReference>
<dbReference type="PROSITE" id="PS50975">
    <property type="entry name" value="ATP_GRASP"/>
    <property type="match status" value="1"/>
</dbReference>
<dbReference type="SUPFAM" id="SSF52440">
    <property type="entry name" value="PreATP-grasp domain"/>
    <property type="match status" value="1"/>
</dbReference>
<dbReference type="RefSeq" id="WP_093652453.1">
    <property type="nucleotide sequence ID" value="NZ_FNHI01000002.1"/>
</dbReference>
<accession>A0A1G9P1Q2</accession>
<keyword evidence="3" id="KW-0436">Ligase</keyword>
<dbReference type="PROSITE" id="PS50968">
    <property type="entry name" value="BIOTINYL_LIPOYL"/>
    <property type="match status" value="1"/>
</dbReference>
<dbReference type="Pfam" id="PF00364">
    <property type="entry name" value="Biotin_lipoyl"/>
    <property type="match status" value="1"/>
</dbReference>
<protein>
    <recommendedName>
        <fullName evidence="2">biotin carboxylase</fullName>
        <ecNumber evidence="2">6.3.4.14</ecNumber>
    </recommendedName>
</protein>
<dbReference type="SMART" id="SM00878">
    <property type="entry name" value="Biotin_carb_C"/>
    <property type="match status" value="1"/>
</dbReference>
<dbReference type="EC" id="6.3.4.14" evidence="2"/>
<dbReference type="InterPro" id="IPR011761">
    <property type="entry name" value="ATP-grasp"/>
</dbReference>
<dbReference type="Pfam" id="PF00289">
    <property type="entry name" value="Biotin_carb_N"/>
    <property type="match status" value="1"/>
</dbReference>
<dbReference type="Gene3D" id="2.40.50.100">
    <property type="match status" value="1"/>
</dbReference>
<keyword evidence="13" id="KW-1185">Reference proteome</keyword>
<organism evidence="12 13">
    <name type="scientific">Streptomyces wuyuanensis</name>
    <dbReference type="NCBI Taxonomy" id="1196353"/>
    <lineage>
        <taxon>Bacteria</taxon>
        <taxon>Bacillati</taxon>
        <taxon>Actinomycetota</taxon>
        <taxon>Actinomycetes</taxon>
        <taxon>Kitasatosporales</taxon>
        <taxon>Streptomycetaceae</taxon>
        <taxon>Streptomyces</taxon>
    </lineage>
</organism>
<evidence type="ECO:0000256" key="2">
    <source>
        <dbReference type="ARBA" id="ARBA00013263"/>
    </source>
</evidence>
<evidence type="ECO:0000256" key="5">
    <source>
        <dbReference type="ARBA" id="ARBA00022840"/>
    </source>
</evidence>
<dbReference type="InterPro" id="IPR005481">
    <property type="entry name" value="BC-like_N"/>
</dbReference>
<sequence length="661" mass="70187">MLKRVLIANRGEIARRIARTCRRLDIEYVAVYSDADRAAPHLAGAVERVRIGPAAAADSYLNIESIVDAALRSGCDAVHPGYGFLSENHHFASAVADAGLVFIGPDAAMIAAMGDKATARALMAEAGVPVLPGSEDATESVDRLVADARRIGYPVILKPVAGGGGKGMRVVEDEADMADAVAEAVRLGRGNFGDGRLLAERYVPRPRHIEVQVFGDTHGALVHLFERECSLQRRHQKIVEEAPAAGLAAEVRTALLEAAVRGARALGYVNAGTFEFILDTDGRFYFLEVNTRLQVEHPVTEEITGVDLVEWQLRVAAGEHLPLAQHEITATGHAVECRVYAEDPEAGFQPAPGRADVVEWPADAVHVRVEAAFDTYGDVPAFYDPMIAKLVARGHDRVSALRRLADAARTTKVVGLTTNLGFVADLLRDTRVVAGRVDTHLVDAFVADTPPRGSSAVAAACAAAMEVPPKGDPAASPWTGTVGPLDRPALDSGAPLGRVVLRAGGEELEARLTGVHGGAVDVTVHDRTFRVTVSHRDGLFRGVVGDQRWVGLRVADRFELVVDGRRTELTARTHAESGAEAVDDVVRSPMPGTVVALSCAVGDTVEEGEVLMIVEAMKMENRILAPLGGVVEEIRCALHGTVSADQVLVVLAPGTETDPGA</sequence>
<keyword evidence="4 8" id="KW-0547">Nucleotide-binding</keyword>
<dbReference type="OrthoDB" id="4435847at2"/>
<gene>
    <name evidence="12" type="ORF">SAMN05444921_102249</name>
</gene>
<name>A0A1G9P1Q2_9ACTN</name>
<keyword evidence="6" id="KW-0092">Biotin</keyword>
<dbReference type="SUPFAM" id="SSF51246">
    <property type="entry name" value="Rudiment single hybrid motif"/>
    <property type="match status" value="1"/>
</dbReference>
<comment type="pathway">
    <text evidence="7">Amino-acid degradation; L-leucine degradation.</text>
</comment>
<dbReference type="SUPFAM" id="SSF56059">
    <property type="entry name" value="Glutathione synthetase ATP-binding domain-like"/>
    <property type="match status" value="1"/>
</dbReference>
<dbReference type="InterPro" id="IPR016185">
    <property type="entry name" value="PreATP-grasp_dom_sf"/>
</dbReference>
<dbReference type="FunFam" id="3.30.470.20:FF:000028">
    <property type="entry name" value="Methylcrotonoyl-CoA carboxylase subunit alpha, mitochondrial"/>
    <property type="match status" value="1"/>
</dbReference>
<dbReference type="PROSITE" id="PS50979">
    <property type="entry name" value="BC"/>
    <property type="match status" value="1"/>
</dbReference>
<evidence type="ECO:0000313" key="12">
    <source>
        <dbReference type="EMBL" id="SDL92792.1"/>
    </source>
</evidence>
<dbReference type="InterPro" id="IPR011054">
    <property type="entry name" value="Rudment_hybrid_motif"/>
</dbReference>
<dbReference type="PROSITE" id="PS00188">
    <property type="entry name" value="BIOTIN"/>
    <property type="match status" value="1"/>
</dbReference>
<proteinExistence type="predicted"/>
<evidence type="ECO:0000259" key="9">
    <source>
        <dbReference type="PROSITE" id="PS50968"/>
    </source>
</evidence>
<dbReference type="InterPro" id="IPR011764">
    <property type="entry name" value="Biotin_carboxylation_dom"/>
</dbReference>
<dbReference type="GO" id="GO:0004075">
    <property type="term" value="F:biotin carboxylase activity"/>
    <property type="evidence" value="ECO:0007669"/>
    <property type="project" value="UniProtKB-EC"/>
</dbReference>
<keyword evidence="5 8" id="KW-0067">ATP-binding</keyword>
<dbReference type="InterPro" id="IPR050856">
    <property type="entry name" value="Biotin_carboxylase_complex"/>
</dbReference>
<dbReference type="InterPro" id="IPR000089">
    <property type="entry name" value="Biotin_lipoyl"/>
</dbReference>
<dbReference type="EMBL" id="FNHI01000002">
    <property type="protein sequence ID" value="SDL92792.1"/>
    <property type="molecule type" value="Genomic_DNA"/>
</dbReference>
<evidence type="ECO:0000256" key="1">
    <source>
        <dbReference type="ARBA" id="ARBA00001953"/>
    </source>
</evidence>
<dbReference type="PANTHER" id="PTHR18866:SF33">
    <property type="entry name" value="METHYLCROTONOYL-COA CARBOXYLASE SUBUNIT ALPHA, MITOCHONDRIAL-RELATED"/>
    <property type="match status" value="1"/>
</dbReference>
<dbReference type="FunFam" id="3.40.50.20:FF:000010">
    <property type="entry name" value="Propionyl-CoA carboxylase subunit alpha"/>
    <property type="match status" value="1"/>
</dbReference>
<evidence type="ECO:0000256" key="7">
    <source>
        <dbReference type="ARBA" id="ARBA00046317"/>
    </source>
</evidence>
<dbReference type="GeneID" id="40828197"/>
<feature type="domain" description="ATP-grasp" evidence="10">
    <location>
        <begin position="120"/>
        <end position="317"/>
    </location>
</feature>
<evidence type="ECO:0000256" key="6">
    <source>
        <dbReference type="ARBA" id="ARBA00023267"/>
    </source>
</evidence>
<dbReference type="AlphaFoldDB" id="A0A1G9P1Q2"/>
<dbReference type="Pfam" id="PF02785">
    <property type="entry name" value="Biotin_carb_C"/>
    <property type="match status" value="1"/>
</dbReference>
<dbReference type="CDD" id="cd06850">
    <property type="entry name" value="biotinyl_domain"/>
    <property type="match status" value="1"/>
</dbReference>
<dbReference type="InterPro" id="IPR011053">
    <property type="entry name" value="Single_hybrid_motif"/>
</dbReference>
<dbReference type="SUPFAM" id="SSF51230">
    <property type="entry name" value="Single hybrid motif"/>
    <property type="match status" value="1"/>
</dbReference>
<evidence type="ECO:0000313" key="13">
    <source>
        <dbReference type="Proteomes" id="UP000199063"/>
    </source>
</evidence>
<feature type="domain" description="Lipoyl-binding" evidence="9">
    <location>
        <begin position="574"/>
        <end position="652"/>
    </location>
</feature>
<dbReference type="PANTHER" id="PTHR18866">
    <property type="entry name" value="CARBOXYLASE:PYRUVATE/ACETYL-COA/PROPIONYL-COA CARBOXYLASE"/>
    <property type="match status" value="1"/>
</dbReference>
<dbReference type="PROSITE" id="PS00867">
    <property type="entry name" value="CPSASE_2"/>
    <property type="match status" value="1"/>
</dbReference>
<evidence type="ECO:0000256" key="3">
    <source>
        <dbReference type="ARBA" id="ARBA00022598"/>
    </source>
</evidence>
<dbReference type="STRING" id="1196353.SAMN05444921_102249"/>
<evidence type="ECO:0000256" key="8">
    <source>
        <dbReference type="PROSITE-ProRule" id="PRU00409"/>
    </source>
</evidence>
<dbReference type="Proteomes" id="UP000199063">
    <property type="component" value="Unassembled WGS sequence"/>
</dbReference>
<dbReference type="Gene3D" id="3.30.470.20">
    <property type="entry name" value="ATP-grasp fold, B domain"/>
    <property type="match status" value="1"/>
</dbReference>
<comment type="cofactor">
    <cofactor evidence="1">
        <name>biotin</name>
        <dbReference type="ChEBI" id="CHEBI:57586"/>
    </cofactor>
</comment>
<evidence type="ECO:0000259" key="10">
    <source>
        <dbReference type="PROSITE" id="PS50975"/>
    </source>
</evidence>
<dbReference type="GO" id="GO:0005524">
    <property type="term" value="F:ATP binding"/>
    <property type="evidence" value="ECO:0007669"/>
    <property type="project" value="UniProtKB-UniRule"/>
</dbReference>